<name>A0A177BXL2_9PLEO</name>
<keyword evidence="5" id="KW-0326">Glycosidase</keyword>
<accession>A0A177BXL2</accession>
<organism evidence="9 10">
    <name type="scientific">Paraphaeosphaeria sporulosa</name>
    <dbReference type="NCBI Taxonomy" id="1460663"/>
    <lineage>
        <taxon>Eukaryota</taxon>
        <taxon>Fungi</taxon>
        <taxon>Dikarya</taxon>
        <taxon>Ascomycota</taxon>
        <taxon>Pezizomycotina</taxon>
        <taxon>Dothideomycetes</taxon>
        <taxon>Pleosporomycetidae</taxon>
        <taxon>Pleosporales</taxon>
        <taxon>Massarineae</taxon>
        <taxon>Didymosphaeriaceae</taxon>
        <taxon>Paraphaeosphaeria</taxon>
    </lineage>
</organism>
<dbReference type="RefSeq" id="XP_018030231.1">
    <property type="nucleotide sequence ID" value="XM_018176949.1"/>
</dbReference>
<proteinExistence type="inferred from homology"/>
<keyword evidence="7" id="KW-0812">Transmembrane</keyword>
<dbReference type="OrthoDB" id="192832at2759"/>
<dbReference type="STRING" id="1460663.A0A177BXL2"/>
<sequence length="381" mass="42163">MPSKAPEKESAGSLEQEVPISPQLPQRQKDLPRWDPRSWNLVTWIMAGVATAAVVVVAVVAGVLGARANAYPNYYKMEYTLKDTYAGSSFFDDFDYFTGYDPTHGFVHYVDSEGSKLHNLTERTSPAPPNSLSKDGTVILRVDAEDKNATTGRRSVRITSRKTYDTGLFIFDIVHTPYGCATWPALWLTDPNNWPDHGEIDVVESVNMGDTGNQMTLHTTDGCKIGKHRRRKQTGNVLAYDCWNATNYNIGCGVAGPPSSFGQAFNANGGGVYALDLRVEGIRVWLFNRTSIPSDITEQKPDPTTWGKALADFPNLECDIGKHFGNLSIIANIGLCGDWAGQKSIFNTNPMCSGTCSDYVAYKAKDFEQAYWEFGGFWIYQ</sequence>
<dbReference type="InterPro" id="IPR013320">
    <property type="entry name" value="ConA-like_dom_sf"/>
</dbReference>
<evidence type="ECO:0000256" key="1">
    <source>
        <dbReference type="ARBA" id="ARBA00000124"/>
    </source>
</evidence>
<dbReference type="SUPFAM" id="SSF49899">
    <property type="entry name" value="Concanavalin A-like lectins/glucanases"/>
    <property type="match status" value="1"/>
</dbReference>
<dbReference type="EMBL" id="KV441560">
    <property type="protein sequence ID" value="OAF99865.1"/>
    <property type="molecule type" value="Genomic_DNA"/>
</dbReference>
<dbReference type="GeneID" id="28760435"/>
<comment type="catalytic activity">
    <reaction evidence="1">
        <text>Endohydrolysis of (1-&gt;3)- or (1-&gt;4)-linkages in beta-D-glucans when the glucose residue whose reducing group is involved in the linkage to be hydrolyzed is itself substituted at C-3.</text>
        <dbReference type="EC" id="3.2.1.6"/>
    </reaction>
</comment>
<reference evidence="9 10" key="1">
    <citation type="submission" date="2016-05" db="EMBL/GenBank/DDBJ databases">
        <title>Comparative analysis of secretome profiles of manganese(II)-oxidizing ascomycete fungi.</title>
        <authorList>
            <consortium name="DOE Joint Genome Institute"/>
            <person name="Zeiner C.A."/>
            <person name="Purvine S.O."/>
            <person name="Zink E.M."/>
            <person name="Wu S."/>
            <person name="Pasa-Tolic L."/>
            <person name="Chaput D.L."/>
            <person name="Haridas S."/>
            <person name="Grigoriev I.V."/>
            <person name="Santelli C.M."/>
            <person name="Hansel C.M."/>
        </authorList>
    </citation>
    <scope>NUCLEOTIDE SEQUENCE [LARGE SCALE GENOMIC DNA]</scope>
    <source>
        <strain evidence="9 10">AP3s5-JAC2a</strain>
    </source>
</reference>
<protein>
    <recommendedName>
        <fullName evidence="3">endo-1,3(4)-beta-glucanase</fullName>
        <ecNumber evidence="3">3.2.1.6</ecNumber>
    </recommendedName>
</protein>
<evidence type="ECO:0000256" key="6">
    <source>
        <dbReference type="SAM" id="MobiDB-lite"/>
    </source>
</evidence>
<keyword evidence="4" id="KW-0378">Hydrolase</keyword>
<dbReference type="FunFam" id="2.60.120.200:FF:000114">
    <property type="entry name" value="Probable endo-1,3(4)-beta-glucanase NFIA_089530"/>
    <property type="match status" value="1"/>
</dbReference>
<evidence type="ECO:0000256" key="4">
    <source>
        <dbReference type="ARBA" id="ARBA00022801"/>
    </source>
</evidence>
<dbReference type="Pfam" id="PF26113">
    <property type="entry name" value="GH16_XgeA"/>
    <property type="match status" value="1"/>
</dbReference>
<feature type="transmembrane region" description="Helical" evidence="7">
    <location>
        <begin position="41"/>
        <end position="66"/>
    </location>
</feature>
<dbReference type="InParanoid" id="A0A177BXL2"/>
<evidence type="ECO:0000256" key="3">
    <source>
        <dbReference type="ARBA" id="ARBA00012599"/>
    </source>
</evidence>
<evidence type="ECO:0000256" key="2">
    <source>
        <dbReference type="ARBA" id="ARBA00006865"/>
    </source>
</evidence>
<evidence type="ECO:0000313" key="9">
    <source>
        <dbReference type="EMBL" id="OAF99865.1"/>
    </source>
</evidence>
<keyword evidence="7" id="KW-0472">Membrane</keyword>
<gene>
    <name evidence="9" type="ORF">CC84DRAFT_1155737</name>
</gene>
<dbReference type="PANTHER" id="PTHR10963:SF42">
    <property type="entry name" value="PUTATIVE (AFU_ORTHOLOGUE AFUA_5G02280)-RELATED"/>
    <property type="match status" value="1"/>
</dbReference>
<dbReference type="GO" id="GO:0009251">
    <property type="term" value="P:glucan catabolic process"/>
    <property type="evidence" value="ECO:0007669"/>
    <property type="project" value="TreeGrafter"/>
</dbReference>
<dbReference type="GO" id="GO:0052861">
    <property type="term" value="F:endo-1,3(4)-beta-glucanase activity"/>
    <property type="evidence" value="ECO:0007669"/>
    <property type="project" value="UniProtKB-EC"/>
</dbReference>
<dbReference type="Proteomes" id="UP000077069">
    <property type="component" value="Unassembled WGS sequence"/>
</dbReference>
<evidence type="ECO:0000313" key="10">
    <source>
        <dbReference type="Proteomes" id="UP000077069"/>
    </source>
</evidence>
<keyword evidence="7" id="KW-1133">Transmembrane helix</keyword>
<evidence type="ECO:0000256" key="5">
    <source>
        <dbReference type="ARBA" id="ARBA00023295"/>
    </source>
</evidence>
<comment type="similarity">
    <text evidence="2">Belongs to the glycosyl hydrolase 16 family.</text>
</comment>
<evidence type="ECO:0000259" key="8">
    <source>
        <dbReference type="PROSITE" id="PS51762"/>
    </source>
</evidence>
<feature type="compositionally biased region" description="Basic and acidic residues" evidence="6">
    <location>
        <begin position="1"/>
        <end position="10"/>
    </location>
</feature>
<dbReference type="AlphaFoldDB" id="A0A177BXL2"/>
<dbReference type="InterPro" id="IPR050546">
    <property type="entry name" value="Glycosyl_Hydrlase_16"/>
</dbReference>
<dbReference type="PROSITE" id="PS51762">
    <property type="entry name" value="GH16_2"/>
    <property type="match status" value="1"/>
</dbReference>
<evidence type="ECO:0000256" key="7">
    <source>
        <dbReference type="SAM" id="Phobius"/>
    </source>
</evidence>
<feature type="domain" description="GH16" evidence="8">
    <location>
        <begin position="83"/>
        <end position="348"/>
    </location>
</feature>
<dbReference type="InterPro" id="IPR000757">
    <property type="entry name" value="Beta-glucanase-like"/>
</dbReference>
<keyword evidence="10" id="KW-1185">Reference proteome</keyword>
<dbReference type="CDD" id="cd02181">
    <property type="entry name" value="GH16_fungal_Lam16A_glucanase"/>
    <property type="match status" value="1"/>
</dbReference>
<dbReference type="PANTHER" id="PTHR10963">
    <property type="entry name" value="GLYCOSYL HYDROLASE-RELATED"/>
    <property type="match status" value="1"/>
</dbReference>
<dbReference type="Gene3D" id="2.60.120.200">
    <property type="match status" value="1"/>
</dbReference>
<feature type="region of interest" description="Disordered" evidence="6">
    <location>
        <begin position="1"/>
        <end position="31"/>
    </location>
</feature>
<dbReference type="EC" id="3.2.1.6" evidence="3"/>